<proteinExistence type="predicted"/>
<dbReference type="EMBL" id="CADIKH010000023">
    <property type="protein sequence ID" value="CAB3764189.1"/>
    <property type="molecule type" value="Genomic_DNA"/>
</dbReference>
<name>A0A6J5ECJ5_9BURK</name>
<evidence type="ECO:0000259" key="2">
    <source>
        <dbReference type="Pfam" id="PF10979"/>
    </source>
</evidence>
<feature type="domain" description="DUF7168" evidence="3">
    <location>
        <begin position="58"/>
        <end position="194"/>
    </location>
</feature>
<evidence type="ECO:0000256" key="1">
    <source>
        <dbReference type="SAM" id="MobiDB-lite"/>
    </source>
</evidence>
<dbReference type="Proteomes" id="UP000494363">
    <property type="component" value="Unassembled WGS sequence"/>
</dbReference>
<feature type="compositionally biased region" description="Basic and acidic residues" evidence="1">
    <location>
        <begin position="192"/>
        <end position="207"/>
    </location>
</feature>
<evidence type="ECO:0000313" key="4">
    <source>
        <dbReference type="EMBL" id="CAB3764189.1"/>
    </source>
</evidence>
<organism evidence="4 5">
    <name type="scientific">Paraburkholderia humisilvae</name>
    <dbReference type="NCBI Taxonomy" id="627669"/>
    <lineage>
        <taxon>Bacteria</taxon>
        <taxon>Pseudomonadati</taxon>
        <taxon>Pseudomonadota</taxon>
        <taxon>Betaproteobacteria</taxon>
        <taxon>Burkholderiales</taxon>
        <taxon>Burkholderiaceae</taxon>
        <taxon>Paraburkholderia</taxon>
    </lineage>
</organism>
<dbReference type="RefSeq" id="WP_175228920.1">
    <property type="nucleotide sequence ID" value="NZ_CADIKH010000023.1"/>
</dbReference>
<sequence length="238" mass="25982">MDKKTALNKIRKCLALAKSSEPHEAAAAMRQAQKLMREYGFEHPDLIAAGADEQWAKSASTKTPVWYEVGLASTCARAYGCEMVFSRRLNERTFGINGGYVFIGIAPAPEVCAYTFEVLGRQLRRARRHYIETELRRCGPNNKVARADEFCGGWVAAVEGQIQPTEQSAEQARIVDAYMRAHYAAMATMSPRSREVSRSASSVRDRSNGIVAGSGARVRPGVGSDEPPMAIGHSGGAR</sequence>
<dbReference type="Pfam" id="PF23771">
    <property type="entry name" value="DUF7168"/>
    <property type="match status" value="1"/>
</dbReference>
<feature type="region of interest" description="Disordered" evidence="1">
    <location>
        <begin position="190"/>
        <end position="238"/>
    </location>
</feature>
<feature type="domain" description="DUF2786" evidence="2">
    <location>
        <begin position="6"/>
        <end position="43"/>
    </location>
</feature>
<dbReference type="InterPro" id="IPR055592">
    <property type="entry name" value="DUF7168"/>
</dbReference>
<protein>
    <submittedName>
        <fullName evidence="4">Uncharacterized protein</fullName>
    </submittedName>
</protein>
<reference evidence="4 5" key="1">
    <citation type="submission" date="2020-04" db="EMBL/GenBank/DDBJ databases">
        <authorList>
            <person name="De Canck E."/>
        </authorList>
    </citation>
    <scope>NUCLEOTIDE SEQUENCE [LARGE SCALE GENOMIC DNA]</scope>
    <source>
        <strain evidence="4 5">LMG 29542</strain>
    </source>
</reference>
<keyword evidence="5" id="KW-1185">Reference proteome</keyword>
<dbReference type="AlphaFoldDB" id="A0A6J5ECJ5"/>
<evidence type="ECO:0000259" key="3">
    <source>
        <dbReference type="Pfam" id="PF23771"/>
    </source>
</evidence>
<gene>
    <name evidence="4" type="ORF">LMG29542_04807</name>
</gene>
<dbReference type="PIRSF" id="PIRSF028111">
    <property type="entry name" value="UCP028111"/>
    <property type="match status" value="1"/>
</dbReference>
<dbReference type="InterPro" id="IPR016868">
    <property type="entry name" value="Phage_B3_Orf5"/>
</dbReference>
<dbReference type="InterPro" id="IPR024498">
    <property type="entry name" value="DUF2786"/>
</dbReference>
<dbReference type="Pfam" id="PF10979">
    <property type="entry name" value="DUF2786"/>
    <property type="match status" value="1"/>
</dbReference>
<accession>A0A6J5ECJ5</accession>
<evidence type="ECO:0000313" key="5">
    <source>
        <dbReference type="Proteomes" id="UP000494363"/>
    </source>
</evidence>